<dbReference type="InterPro" id="IPR000718">
    <property type="entry name" value="Peptidase_M13"/>
</dbReference>
<organism evidence="8 9">
    <name type="scientific">Paramuricea clavata</name>
    <name type="common">Red gorgonian</name>
    <name type="synonym">Violescent sea-whip</name>
    <dbReference type="NCBI Taxonomy" id="317549"/>
    <lineage>
        <taxon>Eukaryota</taxon>
        <taxon>Metazoa</taxon>
        <taxon>Cnidaria</taxon>
        <taxon>Anthozoa</taxon>
        <taxon>Octocorallia</taxon>
        <taxon>Malacalcyonacea</taxon>
        <taxon>Plexauridae</taxon>
        <taxon>Paramuricea</taxon>
    </lineage>
</organism>
<comment type="caution">
    <text evidence="8">The sequence shown here is derived from an EMBL/GenBank/DDBJ whole genome shotgun (WGS) entry which is preliminary data.</text>
</comment>
<reference evidence="8" key="1">
    <citation type="submission" date="2020-04" db="EMBL/GenBank/DDBJ databases">
        <authorList>
            <person name="Alioto T."/>
            <person name="Alioto T."/>
            <person name="Gomez Garrido J."/>
        </authorList>
    </citation>
    <scope>NUCLEOTIDE SEQUENCE</scope>
    <source>
        <strain evidence="8">A484AB</strain>
    </source>
</reference>
<dbReference type="Proteomes" id="UP001152795">
    <property type="component" value="Unassembled WGS sequence"/>
</dbReference>
<keyword evidence="5" id="KW-0378">Hydrolase</keyword>
<evidence type="ECO:0000256" key="7">
    <source>
        <dbReference type="ARBA" id="ARBA00023049"/>
    </source>
</evidence>
<name>A0A6S7H2K1_PARCT</name>
<dbReference type="PROSITE" id="PS51885">
    <property type="entry name" value="NEPRILYSIN"/>
    <property type="match status" value="1"/>
</dbReference>
<dbReference type="EMBL" id="CACRXK020003298">
    <property type="protein sequence ID" value="CAB3998205.1"/>
    <property type="molecule type" value="Genomic_DNA"/>
</dbReference>
<dbReference type="Gene3D" id="1.10.1380.10">
    <property type="entry name" value="Neutral endopeptidase , domain2"/>
    <property type="match status" value="1"/>
</dbReference>
<dbReference type="Gene3D" id="3.40.390.10">
    <property type="entry name" value="Collagenase (Catalytic Domain)"/>
    <property type="match status" value="1"/>
</dbReference>
<dbReference type="AlphaFoldDB" id="A0A6S7H2K1"/>
<evidence type="ECO:0000256" key="6">
    <source>
        <dbReference type="ARBA" id="ARBA00022833"/>
    </source>
</evidence>
<dbReference type="Pfam" id="PF01431">
    <property type="entry name" value="Peptidase_M13"/>
    <property type="match status" value="1"/>
</dbReference>
<keyword evidence="4" id="KW-0479">Metal-binding</keyword>
<dbReference type="InterPro" id="IPR024079">
    <property type="entry name" value="MetalloPept_cat_dom_sf"/>
</dbReference>
<evidence type="ECO:0000256" key="1">
    <source>
        <dbReference type="ARBA" id="ARBA00001947"/>
    </source>
</evidence>
<comment type="similarity">
    <text evidence="2">Belongs to the peptidase M13 family.</text>
</comment>
<evidence type="ECO:0000256" key="3">
    <source>
        <dbReference type="ARBA" id="ARBA00022670"/>
    </source>
</evidence>
<evidence type="ECO:0000256" key="5">
    <source>
        <dbReference type="ARBA" id="ARBA00022801"/>
    </source>
</evidence>
<dbReference type="PANTHER" id="PTHR11733:SF167">
    <property type="entry name" value="FI17812P1-RELATED"/>
    <property type="match status" value="1"/>
</dbReference>
<dbReference type="OrthoDB" id="6475849at2759"/>
<keyword evidence="9" id="KW-1185">Reference proteome</keyword>
<evidence type="ECO:0000256" key="4">
    <source>
        <dbReference type="ARBA" id="ARBA00022723"/>
    </source>
</evidence>
<gene>
    <name evidence="8" type="ORF">PACLA_8A051888</name>
</gene>
<dbReference type="GO" id="GO:0005886">
    <property type="term" value="C:plasma membrane"/>
    <property type="evidence" value="ECO:0007669"/>
    <property type="project" value="TreeGrafter"/>
</dbReference>
<proteinExistence type="inferred from homology"/>
<dbReference type="InterPro" id="IPR018497">
    <property type="entry name" value="Peptidase_M13_C"/>
</dbReference>
<dbReference type="SUPFAM" id="SSF55486">
    <property type="entry name" value="Metalloproteases ('zincins'), catalytic domain"/>
    <property type="match status" value="1"/>
</dbReference>
<evidence type="ECO:0000256" key="2">
    <source>
        <dbReference type="ARBA" id="ARBA00007357"/>
    </source>
</evidence>
<dbReference type="PRINTS" id="PR00786">
    <property type="entry name" value="NEPRILYSIN"/>
</dbReference>
<dbReference type="GO" id="GO:0004222">
    <property type="term" value="F:metalloendopeptidase activity"/>
    <property type="evidence" value="ECO:0007669"/>
    <property type="project" value="InterPro"/>
</dbReference>
<evidence type="ECO:0000313" key="8">
    <source>
        <dbReference type="EMBL" id="CAB3998205.1"/>
    </source>
</evidence>
<keyword evidence="6" id="KW-0862">Zinc</keyword>
<evidence type="ECO:0000313" key="9">
    <source>
        <dbReference type="Proteomes" id="UP001152795"/>
    </source>
</evidence>
<dbReference type="GO" id="GO:0016485">
    <property type="term" value="P:protein processing"/>
    <property type="evidence" value="ECO:0007669"/>
    <property type="project" value="TreeGrafter"/>
</dbReference>
<sequence length="777" mass="89639">MASLWPSPSGKWTKISFSDDISSRAYREDVTKCVLHNDSDVDSDEDDAWMSQLEKDYDSSRRRRKRRTWTMYERRVTTALSVFVTTTVVLALLILSFFRKDDPVCLTRACVQAANELSKSLNDRVNPCDDFYQYACGAWERDTSIPIGSPKFTSFHRIAQKNQLILKRILDRGGLQTHKSSAVRNVATYYTSCLDQKIIESRGAKPLQDLIKLVGSWTVTNTAWNPEGWNFGQALTQIHKLKSMPLFYMFVGPDDKDSSRNIIQIQQAGITLPDEEYYNRKDNDKLIVAYKDFMVKTAMLLGANDKANVIKQMNEVLQFERNVAKIYEPKGKLKDSENIYNKMTIADLQQMAPSIPWMDYMNNIFSSPVTFSEPVVVYTPHYLRNMSELVTKTERRVLANYMVWHLIKPLVHLLSQPFREAYDAFEMIEKGSQPTPPSTSECVARSESLFGFATGMLYVKERYGKEAKSEASEMIKTIKEAFERNIPRADWMDESTKEKALEKLNAVIEMIGYPSWIEDISKLDNYYSNLTMKKDSHFENYLDARRFYHAKMMSKRSKLVERSEWHLTPSEVNAYYNTPNNYIAFPLGILQRPFFEPSWPKYLNYGAIGVIMGHELTHGFDSHGSKFDKYGNLNNWWRNGSLDRFQQRVNCMVEQYGNFTSQGKKIDGTKTLAENIADNGGLKLAFQAYKDWLKRHQVEQKLPSFDLTPKQLFFVAFAQVWCSSSTETKANESLLTDDHSPERIRVLAAVHNSQDFADAFNCPLNSPMNPSKKCEIW</sequence>
<accession>A0A6S7H2K1</accession>
<keyword evidence="3" id="KW-0645">Protease</keyword>
<keyword evidence="7" id="KW-0482">Metalloprotease</keyword>
<comment type="cofactor">
    <cofactor evidence="1">
        <name>Zn(2+)</name>
        <dbReference type="ChEBI" id="CHEBI:29105"/>
    </cofactor>
</comment>
<dbReference type="PANTHER" id="PTHR11733">
    <property type="entry name" value="ZINC METALLOPROTEASE FAMILY M13 NEPRILYSIN-RELATED"/>
    <property type="match status" value="1"/>
</dbReference>
<dbReference type="GO" id="GO:0046872">
    <property type="term" value="F:metal ion binding"/>
    <property type="evidence" value="ECO:0007669"/>
    <property type="project" value="UniProtKB-KW"/>
</dbReference>
<dbReference type="InterPro" id="IPR042089">
    <property type="entry name" value="Peptidase_M13_dom_2"/>
</dbReference>
<protein>
    <submittedName>
        <fullName evidence="8">Endothelin-converting enzyme 1-like</fullName>
    </submittedName>
</protein>
<dbReference type="InterPro" id="IPR008753">
    <property type="entry name" value="Peptidase_M13_N"/>
</dbReference>
<dbReference type="Pfam" id="PF05649">
    <property type="entry name" value="Peptidase_M13_N"/>
    <property type="match status" value="1"/>
</dbReference>
<dbReference type="CDD" id="cd08662">
    <property type="entry name" value="M13"/>
    <property type="match status" value="1"/>
</dbReference>